<organism evidence="4 5">
    <name type="scientific">Penicillium brevicompactum</name>
    <dbReference type="NCBI Taxonomy" id="5074"/>
    <lineage>
        <taxon>Eukaryota</taxon>
        <taxon>Fungi</taxon>
        <taxon>Dikarya</taxon>
        <taxon>Ascomycota</taxon>
        <taxon>Pezizomycotina</taxon>
        <taxon>Eurotiomycetes</taxon>
        <taxon>Eurotiomycetidae</taxon>
        <taxon>Eurotiales</taxon>
        <taxon>Aspergillaceae</taxon>
        <taxon>Penicillium</taxon>
    </lineage>
</organism>
<keyword evidence="3" id="KW-0732">Signal</keyword>
<accession>A0A9W9QQI0</accession>
<evidence type="ECO:0000256" key="1">
    <source>
        <dbReference type="SAM" id="MobiDB-lite"/>
    </source>
</evidence>
<evidence type="ECO:0000256" key="3">
    <source>
        <dbReference type="SAM" id="SignalP"/>
    </source>
</evidence>
<keyword evidence="5" id="KW-1185">Reference proteome</keyword>
<feature type="compositionally biased region" description="Low complexity" evidence="1">
    <location>
        <begin position="212"/>
        <end position="223"/>
    </location>
</feature>
<gene>
    <name evidence="4" type="ORF">N7541_011274</name>
</gene>
<name>A0A9W9QQI0_PENBR</name>
<feature type="chain" id="PRO_5040821361" evidence="3">
    <location>
        <begin position="21"/>
        <end position="400"/>
    </location>
</feature>
<comment type="caution">
    <text evidence="4">The sequence shown here is derived from an EMBL/GenBank/DDBJ whole genome shotgun (WGS) entry which is preliminary data.</text>
</comment>
<proteinExistence type="predicted"/>
<keyword evidence="2" id="KW-1133">Transmembrane helix</keyword>
<dbReference type="Proteomes" id="UP001148299">
    <property type="component" value="Unassembled WGS sequence"/>
</dbReference>
<feature type="region of interest" description="Disordered" evidence="1">
    <location>
        <begin position="273"/>
        <end position="335"/>
    </location>
</feature>
<feature type="region of interest" description="Disordered" evidence="1">
    <location>
        <begin position="212"/>
        <end position="239"/>
    </location>
</feature>
<evidence type="ECO:0000313" key="4">
    <source>
        <dbReference type="EMBL" id="KAJ5342150.1"/>
    </source>
</evidence>
<dbReference type="EMBL" id="JAPZBR010000008">
    <property type="protein sequence ID" value="KAJ5342150.1"/>
    <property type="molecule type" value="Genomic_DNA"/>
</dbReference>
<reference evidence="4" key="1">
    <citation type="submission" date="2022-12" db="EMBL/GenBank/DDBJ databases">
        <authorList>
            <person name="Petersen C."/>
        </authorList>
    </citation>
    <scope>NUCLEOTIDE SEQUENCE</scope>
    <source>
        <strain evidence="4">IBT 35675</strain>
    </source>
</reference>
<evidence type="ECO:0000313" key="5">
    <source>
        <dbReference type="Proteomes" id="UP001148299"/>
    </source>
</evidence>
<reference evidence="4" key="2">
    <citation type="journal article" date="2023" name="IMA Fungus">
        <title>Comparative genomic study of the Penicillium genus elucidates a diverse pangenome and 15 lateral gene transfer events.</title>
        <authorList>
            <person name="Petersen C."/>
            <person name="Sorensen T."/>
            <person name="Nielsen M.R."/>
            <person name="Sondergaard T.E."/>
            <person name="Sorensen J.L."/>
            <person name="Fitzpatrick D.A."/>
            <person name="Frisvad J.C."/>
            <person name="Nielsen K.L."/>
        </authorList>
    </citation>
    <scope>NUCLEOTIDE SEQUENCE</scope>
    <source>
        <strain evidence="4">IBT 35675</strain>
    </source>
</reference>
<evidence type="ECO:0000256" key="2">
    <source>
        <dbReference type="SAM" id="Phobius"/>
    </source>
</evidence>
<dbReference type="AlphaFoldDB" id="A0A9W9QQI0"/>
<protein>
    <submittedName>
        <fullName evidence="4">Uncharacterized protein</fullName>
    </submittedName>
</protein>
<feature type="signal peptide" evidence="3">
    <location>
        <begin position="1"/>
        <end position="20"/>
    </location>
</feature>
<sequence>MRVDIIRLWLYAMMVCLVMGETSELDVVAAGETFWDSLAGSIVATIGSMTRVQITCRPNMTSVCTSTPVPYPKEMTFGSDMQVWSLQTGRIGVPTQGWNLISAAFRCNVPLTTEGARCALTRVVFWSTGSETWTSTFITTTSYSQPDVLKAKLLITAGLEKLQSSSQATVVDTTPTIPVDSLASTATLSPMSVTSITGDDNSNAHQASPITSLESVSVSTSPSIPSPTTTPSPARSKRWSTNKTITISVAAGAAFCVILAMAFWHFKKKGLRDSGSHGTSSLSTIVPAPGGPETQSPVGLESPSELPAGGDASIRPELASSDSSSSGGTTERSPLVKMSAEDYLAAAREALRSEQMSRLVELPVNRIQLSTIDEEVLLSSGELAPVELPVDGHQLVHELE</sequence>
<feature type="transmembrane region" description="Helical" evidence="2">
    <location>
        <begin position="245"/>
        <end position="266"/>
    </location>
</feature>
<keyword evidence="2" id="KW-0812">Transmembrane</keyword>
<keyword evidence="2" id="KW-0472">Membrane</keyword>